<comment type="caution">
    <text evidence="8">The sequence shown here is derived from an EMBL/GenBank/DDBJ whole genome shotgun (WGS) entry which is preliminary data.</text>
</comment>
<evidence type="ECO:0000313" key="8">
    <source>
        <dbReference type="EMBL" id="MCD7470362.1"/>
    </source>
</evidence>
<dbReference type="Pfam" id="PF00319">
    <property type="entry name" value="SRF-TF"/>
    <property type="match status" value="1"/>
</dbReference>
<keyword evidence="4" id="KW-0804">Transcription</keyword>
<name>A0ABS8TFV3_DATST</name>
<dbReference type="InterPro" id="IPR002100">
    <property type="entry name" value="TF_MADSbox"/>
</dbReference>
<evidence type="ECO:0000256" key="1">
    <source>
        <dbReference type="ARBA" id="ARBA00004123"/>
    </source>
</evidence>
<protein>
    <recommendedName>
        <fullName evidence="7">MADS-box domain-containing protein</fullName>
    </recommendedName>
</protein>
<keyword evidence="3" id="KW-0238">DNA-binding</keyword>
<evidence type="ECO:0000256" key="6">
    <source>
        <dbReference type="SAM" id="MobiDB-lite"/>
    </source>
</evidence>
<proteinExistence type="predicted"/>
<dbReference type="SMART" id="SM00432">
    <property type="entry name" value="MADS"/>
    <property type="match status" value="1"/>
</dbReference>
<organism evidence="8 9">
    <name type="scientific">Datura stramonium</name>
    <name type="common">Jimsonweed</name>
    <name type="synonym">Common thornapple</name>
    <dbReference type="NCBI Taxonomy" id="4076"/>
    <lineage>
        <taxon>Eukaryota</taxon>
        <taxon>Viridiplantae</taxon>
        <taxon>Streptophyta</taxon>
        <taxon>Embryophyta</taxon>
        <taxon>Tracheophyta</taxon>
        <taxon>Spermatophyta</taxon>
        <taxon>Magnoliopsida</taxon>
        <taxon>eudicotyledons</taxon>
        <taxon>Gunneridae</taxon>
        <taxon>Pentapetalae</taxon>
        <taxon>asterids</taxon>
        <taxon>lamiids</taxon>
        <taxon>Solanales</taxon>
        <taxon>Solanaceae</taxon>
        <taxon>Solanoideae</taxon>
        <taxon>Datureae</taxon>
        <taxon>Datura</taxon>
    </lineage>
</organism>
<evidence type="ECO:0000256" key="4">
    <source>
        <dbReference type="ARBA" id="ARBA00023163"/>
    </source>
</evidence>
<evidence type="ECO:0000256" key="5">
    <source>
        <dbReference type="ARBA" id="ARBA00023242"/>
    </source>
</evidence>
<dbReference type="Proteomes" id="UP000823775">
    <property type="component" value="Unassembled WGS sequence"/>
</dbReference>
<dbReference type="InterPro" id="IPR033897">
    <property type="entry name" value="SRF-like_MADS-box"/>
</dbReference>
<dbReference type="EMBL" id="JACEIK010001554">
    <property type="protein sequence ID" value="MCD7470362.1"/>
    <property type="molecule type" value="Genomic_DNA"/>
</dbReference>
<feature type="domain" description="MADS-box" evidence="7">
    <location>
        <begin position="1"/>
        <end position="49"/>
    </location>
</feature>
<dbReference type="PRINTS" id="PR00404">
    <property type="entry name" value="MADSDOMAIN"/>
</dbReference>
<comment type="subcellular location">
    <subcellularLocation>
        <location evidence="1">Nucleus</location>
    </subcellularLocation>
</comment>
<feature type="region of interest" description="Disordered" evidence="6">
    <location>
        <begin position="154"/>
        <end position="175"/>
    </location>
</feature>
<evidence type="ECO:0000313" key="9">
    <source>
        <dbReference type="Proteomes" id="UP000823775"/>
    </source>
</evidence>
<keyword evidence="5" id="KW-0539">Nucleus</keyword>
<dbReference type="InterPro" id="IPR050142">
    <property type="entry name" value="MADS-box/MEF2_TF"/>
</dbReference>
<keyword evidence="9" id="KW-1185">Reference proteome</keyword>
<feature type="compositionally biased region" description="Polar residues" evidence="6">
    <location>
        <begin position="161"/>
        <end position="171"/>
    </location>
</feature>
<evidence type="ECO:0000256" key="3">
    <source>
        <dbReference type="ARBA" id="ARBA00023125"/>
    </source>
</evidence>
<accession>A0ABS8TFV3</accession>
<dbReference type="SUPFAM" id="SSF55455">
    <property type="entry name" value="SRF-like"/>
    <property type="match status" value="1"/>
</dbReference>
<dbReference type="PANTHER" id="PTHR48019">
    <property type="entry name" value="SERUM RESPONSE FACTOR HOMOLOG"/>
    <property type="match status" value="1"/>
</dbReference>
<gene>
    <name evidence="8" type="ORF">HAX54_010152</name>
</gene>
<evidence type="ECO:0000256" key="2">
    <source>
        <dbReference type="ARBA" id="ARBA00023015"/>
    </source>
</evidence>
<evidence type="ECO:0000259" key="7">
    <source>
        <dbReference type="PROSITE" id="PS50066"/>
    </source>
</evidence>
<dbReference type="PROSITE" id="PS50066">
    <property type="entry name" value="MADS_BOX_2"/>
    <property type="match status" value="1"/>
</dbReference>
<dbReference type="CDD" id="cd00266">
    <property type="entry name" value="MADS_SRF_like"/>
    <property type="match status" value="1"/>
</dbReference>
<reference evidence="8 9" key="1">
    <citation type="journal article" date="2021" name="BMC Genomics">
        <title>Datura genome reveals duplications of psychoactive alkaloid biosynthetic genes and high mutation rate following tissue culture.</title>
        <authorList>
            <person name="Rajewski A."/>
            <person name="Carter-House D."/>
            <person name="Stajich J."/>
            <person name="Litt A."/>
        </authorList>
    </citation>
    <scope>NUCLEOTIDE SEQUENCE [LARGE SCALE GENOMIC DNA]</scope>
    <source>
        <strain evidence="8">AR-01</strain>
    </source>
</reference>
<sequence>MGRKNVKLTYITNKTERKVTYQIRQKGFLKKAQELSTLCGIEMTSVIYSPYTIEPVVFPNREDAINTFTKFRALPRLVQSKHMVTGDEFTKKMIAKMEKELQKIRKKNRTKEIKIMMNEVVKEKDIPTDLPSIDINDLIFMLNQHLNQICEEKRKRVDGEGSTSNASQPTTGPMVHGRTNLEGSIEEDPVSMVPLVTPSMVPVGTNFERQRSPLFAPDMDSNQLVSIVAPLPVLLPTLTKVPQQLFHLKAPLRTPPQMVPFMDPSWIPLFSLFSSQIFSPIIPQVYSSIPQQMDLRRTPIMTPPIPTISMASLMPSLIMASPMSTPVFSPMTPQNSTPSEWIDRNSDNVMDLFDDLYYNDTNVQDPNHNNNL</sequence>
<keyword evidence="2" id="KW-0805">Transcription regulation</keyword>
<dbReference type="InterPro" id="IPR036879">
    <property type="entry name" value="TF_MADSbox_sf"/>
</dbReference>
<dbReference type="Gene3D" id="3.40.1810.10">
    <property type="entry name" value="Transcription factor, MADS-box"/>
    <property type="match status" value="1"/>
</dbReference>